<dbReference type="eggNOG" id="KOG1072">
    <property type="taxonomic scope" value="Eukaryota"/>
</dbReference>
<organism evidence="4 5">
    <name type="scientific">Nelumbo nucifera</name>
    <name type="common">Sacred lotus</name>
    <dbReference type="NCBI Taxonomy" id="4432"/>
    <lineage>
        <taxon>Eukaryota</taxon>
        <taxon>Viridiplantae</taxon>
        <taxon>Streptophyta</taxon>
        <taxon>Embryophyta</taxon>
        <taxon>Tracheophyta</taxon>
        <taxon>Spermatophyta</taxon>
        <taxon>Magnoliopsida</taxon>
        <taxon>Proteales</taxon>
        <taxon>Nelumbonaceae</taxon>
        <taxon>Nelumbo</taxon>
    </lineage>
</organism>
<name>A0A1U8AL77_NELNU</name>
<dbReference type="FunCoup" id="A0A1U8AL77">
    <property type="interactions" value="1"/>
</dbReference>
<dbReference type="InterPro" id="IPR036047">
    <property type="entry name" value="F-box-like_dom_sf"/>
</dbReference>
<evidence type="ECO:0000256" key="1">
    <source>
        <dbReference type="ARBA" id="ARBA00022441"/>
    </source>
</evidence>
<sequence length="441" mass="49105">MKSGGSPLFSYSQSSFFSHVHFYTSSSFSSITVDFVKTFTRSSLSIALPSMLSSGISGPTVEEEFVHQAIIPGLPDDLALRCLAKVSHGYHGLLETVSKRWRDAIHSSDYSNLKAREGWSGNWLFVLTEGTDVHWIAYDPEADRWHPLPKLPSANPSWHHYGFSCVSVNKMFLVIGGSYAPHDPVFPPQKPLVTNDVMQFDPFKKQWSRLANMRTARSHFACSVVFGKVYVAGGRTSSCTRGLALSEVYDPLNDRWEELPPMPIPRMDCLGLSCKGCLHVLSDHLGFPDQNTSEVFNPVEGTWHTVESIWPFSRAMQFAVTVVQDDQAYAIVDWGESSIKTRDSNQGEWYNLGSVPSVVLPDHSRQLEAFGYGFAAVSHHLYVIGGKVLKWVESGAGRFDIVKLDLVRFCDPRVLPLKWMETRAMCGSARGAILGCASLEE</sequence>
<dbReference type="OMA" id="GGHICTV"/>
<proteinExistence type="predicted"/>
<dbReference type="Proteomes" id="UP000189703">
    <property type="component" value="Unplaced"/>
</dbReference>
<dbReference type="PANTHER" id="PTHR46344">
    <property type="entry name" value="OS02G0202900 PROTEIN"/>
    <property type="match status" value="1"/>
</dbReference>
<dbReference type="RefSeq" id="XP_010268083.1">
    <property type="nucleotide sequence ID" value="XM_010269781.2"/>
</dbReference>
<gene>
    <name evidence="5" type="primary">LOC104605146</name>
</gene>
<keyword evidence="1" id="KW-0880">Kelch repeat</keyword>
<dbReference type="InterPro" id="IPR006652">
    <property type="entry name" value="Kelch_1"/>
</dbReference>
<dbReference type="Pfam" id="PF01344">
    <property type="entry name" value="Kelch_1"/>
    <property type="match status" value="1"/>
</dbReference>
<keyword evidence="2" id="KW-0677">Repeat</keyword>
<evidence type="ECO:0000313" key="4">
    <source>
        <dbReference type="Proteomes" id="UP000189703"/>
    </source>
</evidence>
<dbReference type="InParanoid" id="A0A1U8AL77"/>
<dbReference type="InterPro" id="IPR015915">
    <property type="entry name" value="Kelch-typ_b-propeller"/>
</dbReference>
<dbReference type="GeneID" id="104605146"/>
<keyword evidence="4" id="KW-1185">Reference proteome</keyword>
<dbReference type="AlphaFoldDB" id="A0A1U8AL77"/>
<dbReference type="Pfam" id="PF07646">
    <property type="entry name" value="Kelch_2"/>
    <property type="match status" value="1"/>
</dbReference>
<evidence type="ECO:0000313" key="5">
    <source>
        <dbReference type="RefSeq" id="XP_010268083.1"/>
    </source>
</evidence>
<reference evidence="5" key="1">
    <citation type="submission" date="2025-08" db="UniProtKB">
        <authorList>
            <consortium name="RefSeq"/>
        </authorList>
    </citation>
    <scope>IDENTIFICATION</scope>
</reference>
<dbReference type="Pfam" id="PF00646">
    <property type="entry name" value="F-box"/>
    <property type="match status" value="1"/>
</dbReference>
<dbReference type="SUPFAM" id="SSF81383">
    <property type="entry name" value="F-box domain"/>
    <property type="match status" value="1"/>
</dbReference>
<dbReference type="OrthoDB" id="45365at2759"/>
<dbReference type="PANTHER" id="PTHR46344:SF28">
    <property type="entry name" value="F-BOX DOMAIN-CONTAINING PROTEIN"/>
    <property type="match status" value="1"/>
</dbReference>
<dbReference type="InterPro" id="IPR001810">
    <property type="entry name" value="F-box_dom"/>
</dbReference>
<protein>
    <submittedName>
        <fullName evidence="5">F-box/kelch-repeat protein At1g16250 isoform X1</fullName>
    </submittedName>
</protein>
<accession>A0A1U8AL77</accession>
<dbReference type="InterPro" id="IPR011498">
    <property type="entry name" value="Kelch_2"/>
</dbReference>
<dbReference type="SMART" id="SM00612">
    <property type="entry name" value="Kelch"/>
    <property type="match status" value="2"/>
</dbReference>
<dbReference type="KEGG" id="nnu:104605146"/>
<dbReference type="Gene3D" id="2.120.10.80">
    <property type="entry name" value="Kelch-type beta propeller"/>
    <property type="match status" value="1"/>
</dbReference>
<dbReference type="SUPFAM" id="SSF117281">
    <property type="entry name" value="Kelch motif"/>
    <property type="match status" value="1"/>
</dbReference>
<feature type="domain" description="F-box" evidence="3">
    <location>
        <begin position="72"/>
        <end position="108"/>
    </location>
</feature>
<dbReference type="CDD" id="cd22152">
    <property type="entry name" value="F-box_AtAFR-like"/>
    <property type="match status" value="1"/>
</dbReference>
<evidence type="ECO:0000259" key="3">
    <source>
        <dbReference type="Pfam" id="PF00646"/>
    </source>
</evidence>
<evidence type="ECO:0000256" key="2">
    <source>
        <dbReference type="ARBA" id="ARBA00022737"/>
    </source>
</evidence>